<dbReference type="Gene3D" id="1.10.10.10">
    <property type="entry name" value="Winged helix-like DNA-binding domain superfamily/Winged helix DNA-binding domain"/>
    <property type="match status" value="1"/>
</dbReference>
<dbReference type="SUPFAM" id="SSF48008">
    <property type="entry name" value="GntR ligand-binding domain-like"/>
    <property type="match status" value="1"/>
</dbReference>
<dbReference type="SUPFAM" id="SSF46785">
    <property type="entry name" value="Winged helix' DNA-binding domain"/>
    <property type="match status" value="1"/>
</dbReference>
<feature type="compositionally biased region" description="Low complexity" evidence="4">
    <location>
        <begin position="261"/>
        <end position="293"/>
    </location>
</feature>
<dbReference type="InterPro" id="IPR008920">
    <property type="entry name" value="TF_FadR/GntR_C"/>
</dbReference>
<dbReference type="InterPro" id="IPR011711">
    <property type="entry name" value="GntR_C"/>
</dbReference>
<evidence type="ECO:0000256" key="4">
    <source>
        <dbReference type="SAM" id="MobiDB-lite"/>
    </source>
</evidence>
<dbReference type="Proteomes" id="UP001241092">
    <property type="component" value="Chromosome"/>
</dbReference>
<dbReference type="GO" id="GO:0003700">
    <property type="term" value="F:DNA-binding transcription factor activity"/>
    <property type="evidence" value="ECO:0007669"/>
    <property type="project" value="InterPro"/>
</dbReference>
<evidence type="ECO:0000313" key="7">
    <source>
        <dbReference type="Proteomes" id="UP001241092"/>
    </source>
</evidence>
<dbReference type="AlphaFoldDB" id="A0AAI8U1L1"/>
<dbReference type="SMART" id="SM00895">
    <property type="entry name" value="FCD"/>
    <property type="match status" value="1"/>
</dbReference>
<dbReference type="Gene3D" id="1.20.120.530">
    <property type="entry name" value="GntR ligand-binding domain-like"/>
    <property type="match status" value="1"/>
</dbReference>
<dbReference type="InterPro" id="IPR036388">
    <property type="entry name" value="WH-like_DNA-bd_sf"/>
</dbReference>
<name>A0AAI8U1L1_MYCME</name>
<keyword evidence="3" id="KW-0804">Transcription</keyword>
<organism evidence="6 7">
    <name type="scientific">Mycolicibacterium mageritense</name>
    <name type="common">Mycobacterium mageritense</name>
    <dbReference type="NCBI Taxonomy" id="53462"/>
    <lineage>
        <taxon>Bacteria</taxon>
        <taxon>Bacillati</taxon>
        <taxon>Actinomycetota</taxon>
        <taxon>Actinomycetes</taxon>
        <taxon>Mycobacteriales</taxon>
        <taxon>Mycobacteriaceae</taxon>
        <taxon>Mycolicibacterium</taxon>
    </lineage>
</organism>
<feature type="domain" description="HTH gntR-type" evidence="5">
    <location>
        <begin position="18"/>
        <end position="88"/>
    </location>
</feature>
<protein>
    <recommendedName>
        <fullName evidence="5">HTH gntR-type domain-containing protein</fullName>
    </recommendedName>
</protein>
<evidence type="ECO:0000256" key="3">
    <source>
        <dbReference type="ARBA" id="ARBA00023163"/>
    </source>
</evidence>
<feature type="region of interest" description="Disordered" evidence="4">
    <location>
        <begin position="251"/>
        <end position="293"/>
    </location>
</feature>
<dbReference type="RefSeq" id="WP_286212489.1">
    <property type="nucleotide sequence ID" value="NZ_AP027452.1"/>
</dbReference>
<proteinExistence type="predicted"/>
<dbReference type="SMART" id="SM00345">
    <property type="entry name" value="HTH_GNTR"/>
    <property type="match status" value="1"/>
</dbReference>
<dbReference type="EMBL" id="AP027452">
    <property type="protein sequence ID" value="BDY32768.1"/>
    <property type="molecule type" value="Genomic_DNA"/>
</dbReference>
<keyword evidence="2" id="KW-0238">DNA-binding</keyword>
<dbReference type="GO" id="GO:0003677">
    <property type="term" value="F:DNA binding"/>
    <property type="evidence" value="ECO:0007669"/>
    <property type="project" value="UniProtKB-KW"/>
</dbReference>
<dbReference type="CDD" id="cd07377">
    <property type="entry name" value="WHTH_GntR"/>
    <property type="match status" value="1"/>
</dbReference>
<dbReference type="InterPro" id="IPR036390">
    <property type="entry name" value="WH_DNA-bd_sf"/>
</dbReference>
<keyword evidence="1" id="KW-0805">Transcription regulation</keyword>
<sequence>MATPTPFESQIYRTLPEIERADAIVDRISKAIALGLLKVGERLPPEAALSEMFGVGGATLREALAELRERGVVETHRGRSGGTFVVNQPKTQTDIMREWFLSTTISEIRDIGDEHSAIAAATIRLACERAEAHDFERLQELARALVLAKTPEARAPADSRFHVELAVSAQSPRLANAEIRLQEETVRQLWTPLTTAVAIDPEQATAEHLELVRAVAQDQPEKAQKLAIEHIRRNIFHLIDTKLTLGYAESRSNTPAAAGDTSSSAEPRARSTTSSSSSRAPVSSSRPTIQEGT</sequence>
<gene>
    <name evidence="6" type="ORF">hbim_06738</name>
</gene>
<evidence type="ECO:0000313" key="6">
    <source>
        <dbReference type="EMBL" id="BDY32768.1"/>
    </source>
</evidence>
<dbReference type="PANTHER" id="PTHR43537:SF24">
    <property type="entry name" value="GLUCONATE OPERON TRANSCRIPTIONAL REPRESSOR"/>
    <property type="match status" value="1"/>
</dbReference>
<dbReference type="PANTHER" id="PTHR43537">
    <property type="entry name" value="TRANSCRIPTIONAL REGULATOR, GNTR FAMILY"/>
    <property type="match status" value="1"/>
</dbReference>
<reference evidence="6" key="1">
    <citation type="submission" date="2023-03" db="EMBL/GenBank/DDBJ databases">
        <title>Draft genome sequence of a Mycolicibacterium mageritense strain H4_3_1 isolated from a hybrid biological-inorganic system reactor.</title>
        <authorList>
            <person name="Feng X."/>
            <person name="Kazama D."/>
            <person name="Sato K."/>
            <person name="Kobayashi H."/>
        </authorList>
    </citation>
    <scope>NUCLEOTIDE SEQUENCE</scope>
    <source>
        <strain evidence="6">H4_3_1</strain>
    </source>
</reference>
<dbReference type="InterPro" id="IPR000524">
    <property type="entry name" value="Tscrpt_reg_HTH_GntR"/>
</dbReference>
<dbReference type="PROSITE" id="PS50949">
    <property type="entry name" value="HTH_GNTR"/>
    <property type="match status" value="1"/>
</dbReference>
<evidence type="ECO:0000256" key="2">
    <source>
        <dbReference type="ARBA" id="ARBA00023125"/>
    </source>
</evidence>
<dbReference type="Pfam" id="PF07729">
    <property type="entry name" value="FCD"/>
    <property type="match status" value="1"/>
</dbReference>
<evidence type="ECO:0000259" key="5">
    <source>
        <dbReference type="PROSITE" id="PS50949"/>
    </source>
</evidence>
<evidence type="ECO:0000256" key="1">
    <source>
        <dbReference type="ARBA" id="ARBA00023015"/>
    </source>
</evidence>
<accession>A0AAI8U1L1</accession>
<dbReference type="Pfam" id="PF00392">
    <property type="entry name" value="GntR"/>
    <property type="match status" value="1"/>
</dbReference>